<dbReference type="Proteomes" id="UP000054466">
    <property type="component" value="Unassembled WGS sequence"/>
</dbReference>
<gene>
    <name evidence="2" type="ORF">PV07_05007</name>
</gene>
<evidence type="ECO:0000313" key="2">
    <source>
        <dbReference type="EMBL" id="KIW29172.1"/>
    </source>
</evidence>
<keyword evidence="3" id="KW-1185">Reference proteome</keyword>
<dbReference type="RefSeq" id="XP_016249388.1">
    <property type="nucleotide sequence ID" value="XM_016391869.1"/>
</dbReference>
<dbReference type="Pfam" id="PF25545">
    <property type="entry name" value="DUF7924"/>
    <property type="match status" value="1"/>
</dbReference>
<dbReference type="VEuPathDB" id="FungiDB:PV07_05007"/>
<evidence type="ECO:0000259" key="1">
    <source>
        <dbReference type="Pfam" id="PF25545"/>
    </source>
</evidence>
<evidence type="ECO:0000313" key="3">
    <source>
        <dbReference type="Proteomes" id="UP000054466"/>
    </source>
</evidence>
<dbReference type="OrthoDB" id="4135068at2759"/>
<sequence length="446" mass="49846">MQHGQHPRHRSKAKVYRVVLNLQDLYPVRINIKQFVYTRNYMTDYTSTPTDTTTMASRASTPSSITSSYLPINQIKSPEHIHPFASLYYRQHTLIPNRITVNEIQLSDELWSRHAFSMGMPFNDIYRPHADARKFAQKMQKKLKMSNKQLADSLLPLIQTTIKSSKKLRVETDATFHPDAVPKGNPAGRMSNSQTVPWSMPLPIPKPNITVGFSSKNFSSHELELQDGIISDAQGEPCNLGKISQPIRGRNTLLWPFFNVEIQHESLNAAQNAAAGSGSTCNNALALLAEAADEPLVQSGGRNLFWQSRRAVTSFSLSIHNSSTSEGRMATLNLHSSEGGLSHAVAPIRTYDLCNERDVEYLLSRLGSIFVWAENCHLQQISTLLENLDALVQLEQGKEHLSDSFPHETMDIVTSSPGNLSPPRRKLGSIRNVLAEISPKWIRAQG</sequence>
<reference evidence="2 3" key="1">
    <citation type="submission" date="2015-01" db="EMBL/GenBank/DDBJ databases">
        <title>The Genome Sequence of Cladophialophora immunda CBS83496.</title>
        <authorList>
            <consortium name="The Broad Institute Genomics Platform"/>
            <person name="Cuomo C."/>
            <person name="de Hoog S."/>
            <person name="Gorbushina A."/>
            <person name="Stielow B."/>
            <person name="Teixiera M."/>
            <person name="Abouelleil A."/>
            <person name="Chapman S.B."/>
            <person name="Priest M."/>
            <person name="Young S.K."/>
            <person name="Wortman J."/>
            <person name="Nusbaum C."/>
            <person name="Birren B."/>
        </authorList>
    </citation>
    <scope>NUCLEOTIDE SEQUENCE [LARGE SCALE GENOMIC DNA]</scope>
    <source>
        <strain evidence="2 3">CBS 83496</strain>
    </source>
</reference>
<dbReference type="EMBL" id="KN847042">
    <property type="protein sequence ID" value="KIW29172.1"/>
    <property type="molecule type" value="Genomic_DNA"/>
</dbReference>
<dbReference type="AlphaFoldDB" id="A0A0D2AV71"/>
<dbReference type="InterPro" id="IPR057684">
    <property type="entry name" value="DUF7924"/>
</dbReference>
<dbReference type="GeneID" id="27344201"/>
<proteinExistence type="predicted"/>
<organism evidence="2 3">
    <name type="scientific">Cladophialophora immunda</name>
    <dbReference type="NCBI Taxonomy" id="569365"/>
    <lineage>
        <taxon>Eukaryota</taxon>
        <taxon>Fungi</taxon>
        <taxon>Dikarya</taxon>
        <taxon>Ascomycota</taxon>
        <taxon>Pezizomycotina</taxon>
        <taxon>Eurotiomycetes</taxon>
        <taxon>Chaetothyriomycetidae</taxon>
        <taxon>Chaetothyriales</taxon>
        <taxon>Herpotrichiellaceae</taxon>
        <taxon>Cladophialophora</taxon>
    </lineage>
</organism>
<protein>
    <recommendedName>
        <fullName evidence="1">DUF7924 domain-containing protein</fullName>
    </recommendedName>
</protein>
<dbReference type="HOGENOM" id="CLU_735651_0_0_1"/>
<name>A0A0D2AV71_9EURO</name>
<dbReference type="STRING" id="569365.A0A0D2AV71"/>
<accession>A0A0D2AV71</accession>
<feature type="domain" description="DUF7924" evidence="1">
    <location>
        <begin position="198"/>
        <end position="323"/>
    </location>
</feature>